<gene>
    <name evidence="4" type="ORF">NADRNF5_1356</name>
</gene>
<evidence type="ECO:0000259" key="3">
    <source>
        <dbReference type="Pfam" id="PF20469"/>
    </source>
</evidence>
<dbReference type="OrthoDB" id="25344at2157"/>
<dbReference type="AlphaFoldDB" id="A0A0D5C3R2"/>
<name>A0A0D5C3R2_9ARCH</name>
<dbReference type="RefSeq" id="WP_048116321.1">
    <property type="nucleotide sequence ID" value="NZ_CP011070.1"/>
</dbReference>
<organism evidence="4 5">
    <name type="scientific">Nitrosopumilus adriaticus</name>
    <dbReference type="NCBI Taxonomy" id="1580092"/>
    <lineage>
        <taxon>Archaea</taxon>
        <taxon>Nitrososphaerota</taxon>
        <taxon>Nitrososphaeria</taxon>
        <taxon>Nitrosopumilales</taxon>
        <taxon>Nitrosopumilaceae</taxon>
        <taxon>Nitrosopumilus</taxon>
    </lineage>
</organism>
<feature type="domain" description="OLD protein-like TOPRIM" evidence="3">
    <location>
        <begin position="529"/>
        <end position="600"/>
    </location>
</feature>
<dbReference type="Pfam" id="PF13175">
    <property type="entry name" value="AAA_15"/>
    <property type="match status" value="1"/>
</dbReference>
<dbReference type="InterPro" id="IPR027417">
    <property type="entry name" value="P-loop_NTPase"/>
</dbReference>
<evidence type="ECO:0000313" key="5">
    <source>
        <dbReference type="Proteomes" id="UP000032408"/>
    </source>
</evidence>
<protein>
    <submittedName>
        <fullName evidence="4">Uncharacterized protein</fullName>
    </submittedName>
</protein>
<dbReference type="Gene3D" id="3.40.50.300">
    <property type="entry name" value="P-loop containing nucleotide triphosphate hydrolases"/>
    <property type="match status" value="1"/>
</dbReference>
<proteinExistence type="predicted"/>
<accession>A0A0D5C3R2</accession>
<dbReference type="InterPro" id="IPR051396">
    <property type="entry name" value="Bact_Antivir_Def_Nuclease"/>
</dbReference>
<dbReference type="Proteomes" id="UP000032408">
    <property type="component" value="Chromosome"/>
</dbReference>
<dbReference type="HOGENOM" id="CLU_367870_0_0_2"/>
<dbReference type="InterPro" id="IPR034139">
    <property type="entry name" value="TOPRIM_OLD"/>
</dbReference>
<dbReference type="KEGG" id="nin:NADRNF5_1356"/>
<dbReference type="STRING" id="1580092.NADRNF5_1356"/>
<feature type="coiled-coil region" evidence="1">
    <location>
        <begin position="361"/>
        <end position="388"/>
    </location>
</feature>
<dbReference type="SUPFAM" id="SSF52540">
    <property type="entry name" value="P-loop containing nucleoside triphosphate hydrolases"/>
    <property type="match status" value="1"/>
</dbReference>
<keyword evidence="1" id="KW-0175">Coiled coil</keyword>
<evidence type="ECO:0000313" key="4">
    <source>
        <dbReference type="EMBL" id="AJW71042.1"/>
    </source>
</evidence>
<sequence length="736" mass="85358">MQIIRIRLKNFLSFGTKMQELEFSDLNTIVGPNDSGKTNVFRAIELVKRHINQRNVPAEAYYHNLDFEKPYEIEIDIKFDQEEKEILLNFLVCAIIHQDIRPKEKENQRRNLEILKKILLGKGEKFFSDFCEELTIVVDTEGKSRYPPDIYFKFNKNNQYLYFQSYRLTNNLKKRDSHTIRNISDIILTQARNEIPKLNDCILNIKQKLPNLDNFSYNVFDHILEITEDSVSSEFGGFRLTEFEANKETFPEFIRTRNFIRSVSPEDESASFVDIVSHIFKKSIIKTSDIRARPKVIQSPKDLQYFDEMINISGENLAKILFSLANSDNPKLKTQYREVTNEFKKITNGLELEVQVKPIKSKIKKRHLRELEKEFDRLDNATNIAMADEEIEIVKDHLYVQVIKNNIPIPIEFAAAGIIELAILLTAVIGHKNKVLLLDEPALNLHSILQRRVLQLIQKAISKNKNQVILITHSPYLLNPENFKNSWKITSPKPGSTVVNLKEIIDSMNTNEREKTLTRLYNSEIRSILFQHGVVLVEGPSDKIVIEKTDRYLTDNQLDGPNIEDNEWMILDVGGKDSFSLLLKLVKKLKIPHTSVLDYDSLMECTRKIFIDGQEVITSSAINAIEKSEGLSQSEKSFIKKIRSSIIPKKEKSRTDKIITRYWYDDNLLKKLNTIARKHNMYVLIKDLEGSLQTSTTSKDSKPLRATEHITELLSENKIPKEIKLVMKFIKTKIKN</sequence>
<dbReference type="PANTHER" id="PTHR43581">
    <property type="entry name" value="ATP/GTP PHOSPHATASE"/>
    <property type="match status" value="1"/>
</dbReference>
<dbReference type="EMBL" id="CP011070">
    <property type="protein sequence ID" value="AJW71042.1"/>
    <property type="molecule type" value="Genomic_DNA"/>
</dbReference>
<dbReference type="PANTHER" id="PTHR43581:SF4">
    <property type="entry name" value="ATP_GTP PHOSPHATASE"/>
    <property type="match status" value="1"/>
</dbReference>
<reference evidence="4 5" key="2">
    <citation type="journal article" date="2016" name="ISME J.">
        <title>Physiological and genomic characterization of two novel marine thaumarchaeal strains indicates niche differentiation.</title>
        <authorList>
            <person name="Bayer B."/>
            <person name="Vojvoda J."/>
            <person name="Offre P."/>
            <person name="Alves R.J."/>
            <person name="Elisabeth N.H."/>
            <person name="Garcia J.A."/>
            <person name="Volland J.M."/>
            <person name="Srivastava A."/>
            <person name="Schleper C."/>
            <person name="Herndl G.J."/>
        </authorList>
    </citation>
    <scope>NUCLEOTIDE SEQUENCE [LARGE SCALE GENOMIC DNA]</scope>
    <source>
        <strain evidence="4 5">NF5</strain>
    </source>
</reference>
<keyword evidence="5" id="KW-1185">Reference proteome</keyword>
<dbReference type="CDD" id="cd00267">
    <property type="entry name" value="ABC_ATPase"/>
    <property type="match status" value="1"/>
</dbReference>
<evidence type="ECO:0000259" key="2">
    <source>
        <dbReference type="Pfam" id="PF13175"/>
    </source>
</evidence>
<reference evidence="5" key="1">
    <citation type="submission" date="2015-03" db="EMBL/GenBank/DDBJ databases">
        <title>Characterization of two novel Thaumarchaeota isolated from the Northern Adriatic Sea.</title>
        <authorList>
            <person name="Bayer B."/>
            <person name="Vojvoda J."/>
            <person name="Offre P."/>
            <person name="Srivastava A."/>
            <person name="Elisabeth N."/>
            <person name="Garcia J.A.L."/>
            <person name="Schleper C."/>
            <person name="Herndl G.J."/>
        </authorList>
    </citation>
    <scope>NUCLEOTIDE SEQUENCE [LARGE SCALE GENOMIC DNA]</scope>
    <source>
        <strain evidence="5">NF5</strain>
    </source>
</reference>
<feature type="domain" description="Endonuclease GajA/Old nuclease/RecF-like AAA" evidence="2">
    <location>
        <begin position="1"/>
        <end position="477"/>
    </location>
</feature>
<dbReference type="Pfam" id="PF20469">
    <property type="entry name" value="OLD-like_TOPRIM"/>
    <property type="match status" value="1"/>
</dbReference>
<evidence type="ECO:0000256" key="1">
    <source>
        <dbReference type="SAM" id="Coils"/>
    </source>
</evidence>
<dbReference type="InterPro" id="IPR041685">
    <property type="entry name" value="AAA_GajA/Old/RecF-like"/>
</dbReference>
<dbReference type="GeneID" id="24820545"/>